<feature type="transmembrane region" description="Helical" evidence="5">
    <location>
        <begin position="60"/>
        <end position="77"/>
    </location>
</feature>
<feature type="transmembrane region" description="Helical" evidence="5">
    <location>
        <begin position="372"/>
        <end position="392"/>
    </location>
</feature>
<dbReference type="Pfam" id="PF00916">
    <property type="entry name" value="Sulfate_transp"/>
    <property type="match status" value="2"/>
</dbReference>
<evidence type="ECO:0000256" key="2">
    <source>
        <dbReference type="ARBA" id="ARBA00022692"/>
    </source>
</evidence>
<feature type="domain" description="SLC26A/SulP transporter" evidence="6">
    <location>
        <begin position="293"/>
        <end position="439"/>
    </location>
</feature>
<dbReference type="Proteomes" id="UP001158576">
    <property type="component" value="Chromosome 2"/>
</dbReference>
<feature type="transmembrane region" description="Helical" evidence="5">
    <location>
        <begin position="440"/>
        <end position="466"/>
    </location>
</feature>
<organism evidence="7 8">
    <name type="scientific">Oikopleura dioica</name>
    <name type="common">Tunicate</name>
    <dbReference type="NCBI Taxonomy" id="34765"/>
    <lineage>
        <taxon>Eukaryota</taxon>
        <taxon>Metazoa</taxon>
        <taxon>Chordata</taxon>
        <taxon>Tunicata</taxon>
        <taxon>Appendicularia</taxon>
        <taxon>Copelata</taxon>
        <taxon>Oikopleuridae</taxon>
        <taxon>Oikopleura</taxon>
    </lineage>
</organism>
<accession>A0ABN7T419</accession>
<comment type="subcellular location">
    <subcellularLocation>
        <location evidence="1">Membrane</location>
        <topology evidence="1">Multi-pass membrane protein</topology>
    </subcellularLocation>
</comment>
<feature type="transmembrane region" description="Helical" evidence="5">
    <location>
        <begin position="121"/>
        <end position="144"/>
    </location>
</feature>
<name>A0ABN7T419_OIKDI</name>
<evidence type="ECO:0000256" key="4">
    <source>
        <dbReference type="ARBA" id="ARBA00023136"/>
    </source>
</evidence>
<evidence type="ECO:0000256" key="5">
    <source>
        <dbReference type="SAM" id="Phobius"/>
    </source>
</evidence>
<dbReference type="InterPro" id="IPR001902">
    <property type="entry name" value="SLC26A/SulP_fam"/>
</dbReference>
<dbReference type="InterPro" id="IPR011547">
    <property type="entry name" value="SLC26A/SulP_dom"/>
</dbReference>
<keyword evidence="4 5" id="KW-0472">Membrane</keyword>
<sequence>MGCAEQIKHRYAITRLVPILLWIRDYRPPDIIRDLIAGFTIGLMVTPQCLAYANMAGLPVVYGLYSSFFGIMWYAVFGTSKDISVGPTAIVSVLTATFAARPDTWPMPDDPVWHSGDQTSYAELCVFLALMSGVVLMALGLLQLGFLVHFVSHSVIIGFVNASAISITLGQVGKVFGVKGHGTGFFAHGTIGKFLNSCKEMSLGHTNWIDYTRRHFGMIIAFCTESEEAVNNFLENGCHPGTEGCTSATLTNIQNAHGPDWGPPTLSFDYEYKCSDEANAGLDVCSSGNSTDLQIFHVDTGMMMAQASAGIIIIPIVAYLESLSIATGFAKANGYTVDGNQEFIAIGAANLANSFCSGFPITGSFSRSAVNFQANAASSLSGVFVGGIVLTATYLLADLFLYVPAALLGAVIMVSAASMFNTHAVEMCWKTSKIDLLPLAISFLFALYESYYGILLGIIIHILILACKYSDPTKERIYGEEAYLKLNGNVLYPGQNVIISKLVKMACSGARMITIVLGS</sequence>
<evidence type="ECO:0000256" key="1">
    <source>
        <dbReference type="ARBA" id="ARBA00004141"/>
    </source>
</evidence>
<evidence type="ECO:0000256" key="3">
    <source>
        <dbReference type="ARBA" id="ARBA00022989"/>
    </source>
</evidence>
<dbReference type="PANTHER" id="PTHR11814">
    <property type="entry name" value="SULFATE TRANSPORTER"/>
    <property type="match status" value="1"/>
</dbReference>
<feature type="transmembrane region" description="Helical" evidence="5">
    <location>
        <begin position="35"/>
        <end position="53"/>
    </location>
</feature>
<feature type="transmembrane region" description="Helical" evidence="5">
    <location>
        <begin position="399"/>
        <end position="420"/>
    </location>
</feature>
<evidence type="ECO:0000259" key="6">
    <source>
        <dbReference type="Pfam" id="PF00916"/>
    </source>
</evidence>
<evidence type="ECO:0000313" key="7">
    <source>
        <dbReference type="EMBL" id="CAG5112331.1"/>
    </source>
</evidence>
<reference evidence="7 8" key="1">
    <citation type="submission" date="2021-04" db="EMBL/GenBank/DDBJ databases">
        <authorList>
            <person name="Bliznina A."/>
        </authorList>
    </citation>
    <scope>NUCLEOTIDE SEQUENCE [LARGE SCALE GENOMIC DNA]</scope>
</reference>
<keyword evidence="8" id="KW-1185">Reference proteome</keyword>
<proteinExistence type="predicted"/>
<keyword evidence="3 5" id="KW-1133">Transmembrane helix</keyword>
<feature type="domain" description="SLC26A/SulP transporter" evidence="6">
    <location>
        <begin position="33"/>
        <end position="200"/>
    </location>
</feature>
<dbReference type="EMBL" id="OU015567">
    <property type="protein sequence ID" value="CAG5112331.1"/>
    <property type="molecule type" value="Genomic_DNA"/>
</dbReference>
<feature type="transmembrane region" description="Helical" evidence="5">
    <location>
        <begin position="309"/>
        <end position="330"/>
    </location>
</feature>
<evidence type="ECO:0000313" key="8">
    <source>
        <dbReference type="Proteomes" id="UP001158576"/>
    </source>
</evidence>
<protein>
    <submittedName>
        <fullName evidence="7">Oidioi.mRNA.OKI2018_I69.chr2.g6557.t1.cds</fullName>
    </submittedName>
</protein>
<gene>
    <name evidence="7" type="ORF">OKIOD_LOCUS15322</name>
</gene>
<keyword evidence="2 5" id="KW-0812">Transmembrane</keyword>
<feature type="transmembrane region" description="Helical" evidence="5">
    <location>
        <begin position="150"/>
        <end position="169"/>
    </location>
</feature>